<feature type="compositionally biased region" description="Acidic residues" evidence="1">
    <location>
        <begin position="68"/>
        <end position="83"/>
    </location>
</feature>
<dbReference type="Pfam" id="PF20167">
    <property type="entry name" value="Transposase_32"/>
    <property type="match status" value="1"/>
</dbReference>
<evidence type="ECO:0000313" key="4">
    <source>
        <dbReference type="RefSeq" id="XP_010463489.1"/>
    </source>
</evidence>
<keyword evidence="3" id="KW-1185">Reference proteome</keyword>
<feature type="region of interest" description="Disordered" evidence="1">
    <location>
        <begin position="1"/>
        <end position="153"/>
    </location>
</feature>
<dbReference type="GeneID" id="104744175"/>
<sequence length="491" mass="55579">MVGATRSGLVRRGRNQEMSRSVGNANRPQLVDDSSDVEEVQPRIVPYGSDSDDDSSQSVSVKNQVDQGVDDLERENPIDDEVEFVGKRKKKDPVSVSDTEVGVEEISVQEQIERHAEKQRSKKQREVASASKKKSACKSKRPRSVEPSARNVRAKSGSQSDVFVSKAAKLRYSQFFSRNFTAERQLDMSKKDEFGFIEKILSLGLGPTIHDPSVYVKEIIYEFYANLPNRKARDGVQVFVREHWYEFSPKAINQDFNMAPLTRAEMKADAAVDKLSQDELAEFLSGEDKSTWATLKVADLPEESAALLMLAAYNWVPSKHRNHLSVKRARVVYKIIKGIWFDFGQLIYNQIMNISWKDPTRYVVFPRTIFETLRVQEGPLEWSDEEEDVYAEFYTKDARTGHIYDVKHKLIPETKESTPVTPAGRQPAEGFSSTSEVIQLGSIRVPHIGQEDVDISYEALVDTAQALPKTYGSSTEAHTESSTFQDDLRCF</sequence>
<feature type="compositionally biased region" description="Polar residues" evidence="1">
    <location>
        <begin position="471"/>
        <end position="485"/>
    </location>
</feature>
<feature type="compositionally biased region" description="Polar residues" evidence="1">
    <location>
        <begin position="16"/>
        <end position="27"/>
    </location>
</feature>
<name>A0ABM0VZ84_CAMSA</name>
<evidence type="ECO:0000256" key="1">
    <source>
        <dbReference type="SAM" id="MobiDB-lite"/>
    </source>
</evidence>
<reference evidence="3" key="1">
    <citation type="journal article" date="2014" name="Nat. Commun.">
        <title>The emerging biofuel crop Camelina sativa retains a highly undifferentiated hexaploid genome structure.</title>
        <authorList>
            <person name="Kagale S."/>
            <person name="Koh C."/>
            <person name="Nixon J."/>
            <person name="Bollina V."/>
            <person name="Clarke W.E."/>
            <person name="Tuteja R."/>
            <person name="Spillane C."/>
            <person name="Robinson S.J."/>
            <person name="Links M.G."/>
            <person name="Clarke C."/>
            <person name="Higgins E.E."/>
            <person name="Huebert T."/>
            <person name="Sharpe A.G."/>
            <person name="Parkin I.A."/>
        </authorList>
    </citation>
    <scope>NUCLEOTIDE SEQUENCE [LARGE SCALE GENOMIC DNA]</scope>
    <source>
        <strain evidence="3">cv. DH55</strain>
    </source>
</reference>
<feature type="compositionally biased region" description="Basic residues" evidence="1">
    <location>
        <begin position="131"/>
        <end position="142"/>
    </location>
</feature>
<organism evidence="3 4">
    <name type="scientific">Camelina sativa</name>
    <name type="common">False flax</name>
    <name type="synonym">Myagrum sativum</name>
    <dbReference type="NCBI Taxonomy" id="90675"/>
    <lineage>
        <taxon>Eukaryota</taxon>
        <taxon>Viridiplantae</taxon>
        <taxon>Streptophyta</taxon>
        <taxon>Embryophyta</taxon>
        <taxon>Tracheophyta</taxon>
        <taxon>Spermatophyta</taxon>
        <taxon>Magnoliopsida</taxon>
        <taxon>eudicotyledons</taxon>
        <taxon>Gunneridae</taxon>
        <taxon>Pentapetalae</taxon>
        <taxon>rosids</taxon>
        <taxon>malvids</taxon>
        <taxon>Brassicales</taxon>
        <taxon>Brassicaceae</taxon>
        <taxon>Camelineae</taxon>
        <taxon>Camelina</taxon>
    </lineage>
</organism>
<feature type="domain" description="Putative plant transposon protein" evidence="2">
    <location>
        <begin position="204"/>
        <end position="375"/>
    </location>
</feature>
<feature type="compositionally biased region" description="Low complexity" evidence="1">
    <location>
        <begin position="56"/>
        <end position="67"/>
    </location>
</feature>
<gene>
    <name evidence="4" type="primary">LOC104744175</name>
</gene>
<dbReference type="Proteomes" id="UP000694864">
    <property type="component" value="Chromosome 14"/>
</dbReference>
<reference evidence="4" key="2">
    <citation type="submission" date="2025-08" db="UniProtKB">
        <authorList>
            <consortium name="RefSeq"/>
        </authorList>
    </citation>
    <scope>IDENTIFICATION</scope>
    <source>
        <tissue evidence="4">Leaf</tissue>
    </source>
</reference>
<accession>A0ABM0VZ84</accession>
<dbReference type="InterPro" id="IPR046796">
    <property type="entry name" value="Transposase_32_dom"/>
</dbReference>
<evidence type="ECO:0000313" key="3">
    <source>
        <dbReference type="Proteomes" id="UP000694864"/>
    </source>
</evidence>
<evidence type="ECO:0000259" key="2">
    <source>
        <dbReference type="Pfam" id="PF20167"/>
    </source>
</evidence>
<feature type="region of interest" description="Disordered" evidence="1">
    <location>
        <begin position="471"/>
        <end position="491"/>
    </location>
</feature>
<protein>
    <submittedName>
        <fullName evidence="4">Uncharacterized protein LOC104744175</fullName>
    </submittedName>
</protein>
<proteinExistence type="predicted"/>
<dbReference type="RefSeq" id="XP_010463489.1">
    <property type="nucleotide sequence ID" value="XM_010465187.1"/>
</dbReference>